<feature type="transmembrane region" description="Helical" evidence="5">
    <location>
        <begin position="102"/>
        <end position="123"/>
    </location>
</feature>
<dbReference type="InterPro" id="IPR006008">
    <property type="entry name" value="YciB"/>
</dbReference>
<dbReference type="AlphaFoldDB" id="A0A1N6EI75"/>
<name>A0A1N6EI75_9RHOB</name>
<dbReference type="STRING" id="1217970.SAMN05444002_0815"/>
<evidence type="ECO:0000256" key="5">
    <source>
        <dbReference type="HAMAP-Rule" id="MF_00189"/>
    </source>
</evidence>
<reference evidence="7" key="1">
    <citation type="submission" date="2016-11" db="EMBL/GenBank/DDBJ databases">
        <authorList>
            <person name="Varghese N."/>
            <person name="Submissions S."/>
        </authorList>
    </citation>
    <scope>NUCLEOTIDE SEQUENCE [LARGE SCALE GENOMIC DNA]</scope>
    <source>
        <strain evidence="7">DSM 29440</strain>
    </source>
</reference>
<comment type="function">
    <text evidence="5">Plays a role in cell envelope biogenesis, maintenance of cell envelope integrity and membrane homeostasis.</text>
</comment>
<evidence type="ECO:0000256" key="2">
    <source>
        <dbReference type="ARBA" id="ARBA00022692"/>
    </source>
</evidence>
<feature type="transmembrane region" description="Helical" evidence="5">
    <location>
        <begin position="144"/>
        <end position="167"/>
    </location>
</feature>
<sequence length="202" mass="22363">MAEKNVPGWVKTALEFGPVLGFFVAFFLLKGESYMLFGHEVKTFTYITFWFVLAMVICMGALWALTGALSRMQVMTLVLVVFMGGLTVVLDNDLFLKLKPTILYALFAGILGIGLLRGQSYLARLMEGLLPMTHEGWMILTRRFVIFFAVLAVANAVVAFALSSGVWVTVKTFGLPAALFAFMMTQYPLIEKYGTEGERGGK</sequence>
<keyword evidence="1 5" id="KW-1003">Cell membrane</keyword>
<keyword evidence="2 5" id="KW-0812">Transmembrane</keyword>
<dbReference type="Proteomes" id="UP000184932">
    <property type="component" value="Unassembled WGS sequence"/>
</dbReference>
<proteinExistence type="inferred from homology"/>
<dbReference type="PANTHER" id="PTHR36917:SF1">
    <property type="entry name" value="INNER MEMBRANE-SPANNING PROTEIN YCIB"/>
    <property type="match status" value="1"/>
</dbReference>
<evidence type="ECO:0000256" key="3">
    <source>
        <dbReference type="ARBA" id="ARBA00022989"/>
    </source>
</evidence>
<dbReference type="PANTHER" id="PTHR36917">
    <property type="entry name" value="INTRACELLULAR SEPTATION PROTEIN A-RELATED"/>
    <property type="match status" value="1"/>
</dbReference>
<keyword evidence="5" id="KW-0997">Cell inner membrane</keyword>
<dbReference type="EMBL" id="FSRL01000001">
    <property type="protein sequence ID" value="SIN82723.1"/>
    <property type="molecule type" value="Genomic_DNA"/>
</dbReference>
<feature type="transmembrane region" description="Helical" evidence="5">
    <location>
        <begin position="44"/>
        <end position="65"/>
    </location>
</feature>
<evidence type="ECO:0000256" key="1">
    <source>
        <dbReference type="ARBA" id="ARBA00022475"/>
    </source>
</evidence>
<feature type="transmembrane region" description="Helical" evidence="5">
    <location>
        <begin position="12"/>
        <end position="29"/>
    </location>
</feature>
<evidence type="ECO:0000256" key="4">
    <source>
        <dbReference type="ARBA" id="ARBA00023136"/>
    </source>
</evidence>
<gene>
    <name evidence="5" type="primary">yciB</name>
    <name evidence="6" type="ORF">SAMN05444002_0815</name>
</gene>
<evidence type="ECO:0000313" key="7">
    <source>
        <dbReference type="Proteomes" id="UP000184932"/>
    </source>
</evidence>
<dbReference type="RefSeq" id="WP_074257571.1">
    <property type="nucleotide sequence ID" value="NZ_FSRL01000001.1"/>
</dbReference>
<comment type="subcellular location">
    <subcellularLocation>
        <location evidence="5">Cell inner membrane</location>
        <topology evidence="5">Multi-pass membrane protein</topology>
    </subcellularLocation>
</comment>
<dbReference type="GO" id="GO:0005886">
    <property type="term" value="C:plasma membrane"/>
    <property type="evidence" value="ECO:0007669"/>
    <property type="project" value="UniProtKB-SubCell"/>
</dbReference>
<evidence type="ECO:0000313" key="6">
    <source>
        <dbReference type="EMBL" id="SIN82723.1"/>
    </source>
</evidence>
<protein>
    <recommendedName>
        <fullName evidence="5">Inner membrane-spanning protein YciB</fullName>
    </recommendedName>
</protein>
<dbReference type="HAMAP" id="MF_00189">
    <property type="entry name" value="YciB"/>
    <property type="match status" value="1"/>
</dbReference>
<dbReference type="Pfam" id="PF04279">
    <property type="entry name" value="IspA"/>
    <property type="match status" value="1"/>
</dbReference>
<accession>A0A1N6EI75</accession>
<comment type="similarity">
    <text evidence="5">Belongs to the YciB family.</text>
</comment>
<dbReference type="OrthoDB" id="9788219at2"/>
<keyword evidence="7" id="KW-1185">Reference proteome</keyword>
<organism evidence="6 7">
    <name type="scientific">Vannielia litorea</name>
    <dbReference type="NCBI Taxonomy" id="1217970"/>
    <lineage>
        <taxon>Bacteria</taxon>
        <taxon>Pseudomonadati</taxon>
        <taxon>Pseudomonadota</taxon>
        <taxon>Alphaproteobacteria</taxon>
        <taxon>Rhodobacterales</taxon>
        <taxon>Paracoccaceae</taxon>
        <taxon>Vannielia</taxon>
    </lineage>
</organism>
<keyword evidence="3 5" id="KW-1133">Transmembrane helix</keyword>
<feature type="transmembrane region" description="Helical" evidence="5">
    <location>
        <begin position="72"/>
        <end position="90"/>
    </location>
</feature>
<keyword evidence="4 5" id="KW-0472">Membrane</keyword>